<evidence type="ECO:0000256" key="2">
    <source>
        <dbReference type="ARBA" id="ARBA00023316"/>
    </source>
</evidence>
<evidence type="ECO:0000256" key="1">
    <source>
        <dbReference type="ARBA" id="ARBA00023239"/>
    </source>
</evidence>
<gene>
    <name evidence="3" type="primary">rlpA</name>
    <name evidence="6" type="ORF">ENV30_02780</name>
</gene>
<dbReference type="Gene3D" id="2.40.40.10">
    <property type="entry name" value="RlpA-like domain"/>
    <property type="match status" value="1"/>
</dbReference>
<dbReference type="HAMAP" id="MF_02071">
    <property type="entry name" value="RlpA"/>
    <property type="match status" value="1"/>
</dbReference>
<protein>
    <recommendedName>
        <fullName evidence="3">Probable endolytic peptidoglycan transglycosylase RlpA</fullName>
        <ecNumber evidence="3">4.2.2.-</ecNumber>
    </recommendedName>
</protein>
<dbReference type="SUPFAM" id="SSF50685">
    <property type="entry name" value="Barwin-like endoglucanases"/>
    <property type="match status" value="1"/>
</dbReference>
<dbReference type="PANTHER" id="PTHR34183:SF1">
    <property type="entry name" value="ENDOLYTIC PEPTIDOGLYCAN TRANSGLYCOSYLASE RLPA"/>
    <property type="match status" value="1"/>
</dbReference>
<keyword evidence="2 3" id="KW-0961">Cell wall biogenesis/degradation</keyword>
<comment type="caution">
    <text evidence="6">The sequence shown here is derived from an EMBL/GenBank/DDBJ whole genome shotgun (WGS) entry which is preliminary data.</text>
</comment>
<name>A0A7V3YFP3_9BACT</name>
<dbReference type="InterPro" id="IPR009009">
    <property type="entry name" value="RlpA-like_DPBB"/>
</dbReference>
<keyword evidence="1 3" id="KW-0456">Lyase</keyword>
<evidence type="ECO:0000256" key="4">
    <source>
        <dbReference type="RuleBase" id="RU003495"/>
    </source>
</evidence>
<evidence type="ECO:0000256" key="3">
    <source>
        <dbReference type="HAMAP-Rule" id="MF_02071"/>
    </source>
</evidence>
<dbReference type="EMBL" id="DTFV01000042">
    <property type="protein sequence ID" value="HGI30228.1"/>
    <property type="molecule type" value="Genomic_DNA"/>
</dbReference>
<dbReference type="InterPro" id="IPR034718">
    <property type="entry name" value="RlpA"/>
</dbReference>
<feature type="domain" description="RlpA-like protein double-psi beta-barrel" evidence="5">
    <location>
        <begin position="28"/>
        <end position="105"/>
    </location>
</feature>
<dbReference type="InterPro" id="IPR012997">
    <property type="entry name" value="RplA"/>
</dbReference>
<dbReference type="GO" id="GO:0008932">
    <property type="term" value="F:lytic endotransglycosylase activity"/>
    <property type="evidence" value="ECO:0007669"/>
    <property type="project" value="UniProtKB-UniRule"/>
</dbReference>
<dbReference type="Pfam" id="PF03330">
    <property type="entry name" value="DPBB_1"/>
    <property type="match status" value="1"/>
</dbReference>
<dbReference type="InterPro" id="IPR036908">
    <property type="entry name" value="RlpA-like_sf"/>
</dbReference>
<evidence type="ECO:0000313" key="6">
    <source>
        <dbReference type="EMBL" id="HGI30228.1"/>
    </source>
</evidence>
<comment type="similarity">
    <text evidence="3 4">Belongs to the RlpA family.</text>
</comment>
<reference evidence="6" key="1">
    <citation type="journal article" date="2020" name="mSystems">
        <title>Genome- and Community-Level Interaction Insights into Carbon Utilization and Element Cycling Functions of Hydrothermarchaeota in Hydrothermal Sediment.</title>
        <authorList>
            <person name="Zhou Z."/>
            <person name="Liu Y."/>
            <person name="Xu W."/>
            <person name="Pan J."/>
            <person name="Luo Z.H."/>
            <person name="Li M."/>
        </authorList>
    </citation>
    <scope>NUCLEOTIDE SEQUENCE [LARGE SCALE GENOMIC DNA]</scope>
    <source>
        <strain evidence="6">SpSt-747</strain>
    </source>
</reference>
<dbReference type="EC" id="4.2.2.-" evidence="3"/>
<dbReference type="GO" id="GO:0071555">
    <property type="term" value="P:cell wall organization"/>
    <property type="evidence" value="ECO:0007669"/>
    <property type="project" value="UniProtKB-KW"/>
</dbReference>
<proteinExistence type="inferred from homology"/>
<dbReference type="PANTHER" id="PTHR34183">
    <property type="entry name" value="ENDOLYTIC PEPTIDOGLYCAN TRANSGLYCOSYLASE RLPA"/>
    <property type="match status" value="1"/>
</dbReference>
<evidence type="ECO:0000259" key="5">
    <source>
        <dbReference type="Pfam" id="PF03330"/>
    </source>
</evidence>
<accession>A0A7V3YFP3</accession>
<comment type="function">
    <text evidence="3">Lytic transglycosylase with a strong preference for naked glycan strands that lack stem peptides.</text>
</comment>
<dbReference type="NCBIfam" id="TIGR00413">
    <property type="entry name" value="rlpA"/>
    <property type="match status" value="1"/>
</dbReference>
<organism evidence="6">
    <name type="scientific">Candidatus Caldatribacterium californiense</name>
    <dbReference type="NCBI Taxonomy" id="1454726"/>
    <lineage>
        <taxon>Bacteria</taxon>
        <taxon>Pseudomonadati</taxon>
        <taxon>Atribacterota</taxon>
        <taxon>Atribacteria</taxon>
        <taxon>Atribacterales</taxon>
        <taxon>Candidatus Caldatribacteriaceae</taxon>
        <taxon>Candidatus Caldatribacterium</taxon>
    </lineage>
</organism>
<dbReference type="GO" id="GO:0000270">
    <property type="term" value="P:peptidoglycan metabolic process"/>
    <property type="evidence" value="ECO:0007669"/>
    <property type="project" value="UniProtKB-UniRule"/>
</dbReference>
<dbReference type="AlphaFoldDB" id="A0A7V3YFP3"/>
<dbReference type="CDD" id="cd22268">
    <property type="entry name" value="DPBB_RlpA-like"/>
    <property type="match status" value="1"/>
</dbReference>
<sequence length="114" mass="12513">MAFYGVSEGTCEAEEAFTGLASFCHPKFDGRKTSSGEVYSSYAFTAAHRTLPLGSVLLVTNPKNGKRVVVKVNDRGPWRKNRVVDLSLIAAKALGIEEAGVNSVRIEVIRWKKR</sequence>